<proteinExistence type="predicted"/>
<organism evidence="2 3">
    <name type="scientific">Pseudoalteromonas luteoviolacea</name>
    <dbReference type="NCBI Taxonomy" id="43657"/>
    <lineage>
        <taxon>Bacteria</taxon>
        <taxon>Pseudomonadati</taxon>
        <taxon>Pseudomonadota</taxon>
        <taxon>Gammaproteobacteria</taxon>
        <taxon>Alteromonadales</taxon>
        <taxon>Pseudoalteromonadaceae</taxon>
        <taxon>Pseudoalteromonas</taxon>
    </lineage>
</organism>
<feature type="transmembrane region" description="Helical" evidence="1">
    <location>
        <begin position="46"/>
        <end position="63"/>
    </location>
</feature>
<keyword evidence="1" id="KW-0812">Transmembrane</keyword>
<evidence type="ECO:0000313" key="3">
    <source>
        <dbReference type="Proteomes" id="UP000031327"/>
    </source>
</evidence>
<dbReference type="RefSeq" id="WP_039608584.1">
    <property type="nucleotide sequence ID" value="NZ_JWIC01000004.1"/>
</dbReference>
<reference evidence="2 3" key="1">
    <citation type="submission" date="2014-12" db="EMBL/GenBank/DDBJ databases">
        <title>Draft Genome Sequence of Pseudoalteromonas luteoviolacea HI1.</title>
        <authorList>
            <person name="Asahina A.Y."/>
            <person name="Hadfield M.G."/>
        </authorList>
    </citation>
    <scope>NUCLEOTIDE SEQUENCE [LARGE SCALE GENOMIC DNA]</scope>
    <source>
        <strain evidence="2 3">HI1</strain>
    </source>
</reference>
<dbReference type="Proteomes" id="UP000031327">
    <property type="component" value="Unassembled WGS sequence"/>
</dbReference>
<keyword evidence="1" id="KW-0472">Membrane</keyword>
<evidence type="ECO:0000256" key="1">
    <source>
        <dbReference type="SAM" id="Phobius"/>
    </source>
</evidence>
<evidence type="ECO:0000313" key="2">
    <source>
        <dbReference type="EMBL" id="KID58290.1"/>
    </source>
</evidence>
<dbReference type="OrthoDB" id="6388369at2"/>
<gene>
    <name evidence="2" type="ORF">JF50_06335</name>
</gene>
<comment type="caution">
    <text evidence="2">The sequence shown here is derived from an EMBL/GenBank/DDBJ whole genome shotgun (WGS) entry which is preliminary data.</text>
</comment>
<dbReference type="EMBL" id="JWIC01000004">
    <property type="protein sequence ID" value="KID58290.1"/>
    <property type="molecule type" value="Genomic_DNA"/>
</dbReference>
<accession>A0A0C1QG41</accession>
<name>A0A0C1QG41_9GAMM</name>
<keyword evidence="1" id="KW-1133">Transmembrane helix</keyword>
<feature type="transmembrane region" description="Helical" evidence="1">
    <location>
        <begin position="6"/>
        <end position="25"/>
    </location>
</feature>
<dbReference type="AlphaFoldDB" id="A0A0C1QG41"/>
<protein>
    <submittedName>
        <fullName evidence="2">Uncharacterized protein</fullName>
    </submittedName>
</protein>
<sequence>MILDAIQINLIILGFCMFISCLIMAMTESKQFVGEQRLKVGIEYGIFAATGLIASVVLGYGYFS</sequence>